<dbReference type="Pfam" id="PF14399">
    <property type="entry name" value="BtrH_N"/>
    <property type="match status" value="1"/>
</dbReference>
<evidence type="ECO:0000313" key="2">
    <source>
        <dbReference type="EMBL" id="QFX76013.1"/>
    </source>
</evidence>
<name>A0A5P9W8U8_ENTFL</name>
<accession>A0A5P9W8U8</accession>
<dbReference type="EMBL" id="MH830362">
    <property type="protein sequence ID" value="QFX76013.1"/>
    <property type="molecule type" value="Genomic_DNA"/>
</dbReference>
<proteinExistence type="predicted"/>
<geneLocation type="plasmid" evidence="2">
    <name>p4</name>
</geneLocation>
<sequence>MSEEMLFGLGEGLDFTYINLQRAPMVSGRSKILEFEQNLAANLGIRVTIRKPKSNKQAFEEARKMLTENQPLLIYTDMAFGSVAKF</sequence>
<protein>
    <recommendedName>
        <fullName evidence="1">Butirosin biosynthesis protein H N-terminal domain-containing protein</fullName>
    </recommendedName>
</protein>
<keyword evidence="2" id="KW-0614">Plasmid</keyword>
<organism evidence="2">
    <name type="scientific">Enterococcus faecalis</name>
    <name type="common">Streptococcus faecalis</name>
    <dbReference type="NCBI Taxonomy" id="1351"/>
    <lineage>
        <taxon>Bacteria</taxon>
        <taxon>Bacillati</taxon>
        <taxon>Bacillota</taxon>
        <taxon>Bacilli</taxon>
        <taxon>Lactobacillales</taxon>
        <taxon>Enterococcaceae</taxon>
        <taxon>Enterococcus</taxon>
    </lineage>
</organism>
<dbReference type="InterPro" id="IPR026935">
    <property type="entry name" value="BtrH_N"/>
</dbReference>
<dbReference type="AlphaFoldDB" id="A0A5P9W8U8"/>
<feature type="domain" description="Butirosin biosynthesis protein H N-terminal" evidence="1">
    <location>
        <begin position="1"/>
        <end position="79"/>
    </location>
</feature>
<evidence type="ECO:0000259" key="1">
    <source>
        <dbReference type="Pfam" id="PF14399"/>
    </source>
</evidence>
<reference evidence="2" key="1">
    <citation type="submission" date="2018-09" db="EMBL/GenBank/DDBJ databases">
        <title>Analysis of transferable multi-drug resistant plasmids carrying cfr in one Enterococcus isolates from swin.</title>
        <authorList>
            <person name="Chen L."/>
        </authorList>
    </citation>
    <scope>NUCLEOTIDE SEQUENCE</scope>
    <source>
        <plasmid evidence="2">p4</plasmid>
    </source>
</reference>